<dbReference type="Gene3D" id="3.40.190.10">
    <property type="entry name" value="Periplasmic binding protein-like II"/>
    <property type="match status" value="2"/>
</dbReference>
<dbReference type="InterPro" id="IPR036390">
    <property type="entry name" value="WH_DNA-bd_sf"/>
</dbReference>
<dbReference type="InterPro" id="IPR005119">
    <property type="entry name" value="LysR_subst-bd"/>
</dbReference>
<protein>
    <submittedName>
        <fullName evidence="6">LysR family transcriptional regulator</fullName>
    </submittedName>
</protein>
<dbReference type="PANTHER" id="PTHR30118:SF15">
    <property type="entry name" value="TRANSCRIPTIONAL REGULATORY PROTEIN"/>
    <property type="match status" value="1"/>
</dbReference>
<sequence length="302" mass="34197">MNLRSLDLNLLVVLQVLLEEQHVSKAADKLDMSQPAVSRALQRLRQTLADPILVRTAKGYDLSARAVAIRPQLKQVLLDVEGIMQPERFDPSKAKGVLKFTGLDLELVLLMPEVVRVLRLKAPHLRIEIVPQRSEHFDLLEQGEVHFLATGLQPKTVQDQYRRMEVITTSHVCVMDKNNPLAKGMNLDQYVSAAHGLVSITGKGPGAIDVILADMGYKRNVMLRLANFMSVSEFCANSDLIFTLPEIMAKHLMRNDALVIRPLPDGLATPDVRFYFYWHERFQHDPMCCWVRSELEALLANR</sequence>
<dbReference type="Pfam" id="PF03466">
    <property type="entry name" value="LysR_substrate"/>
    <property type="match status" value="1"/>
</dbReference>
<accession>A0ABU9TUX5</accession>
<evidence type="ECO:0000256" key="1">
    <source>
        <dbReference type="ARBA" id="ARBA00009437"/>
    </source>
</evidence>
<keyword evidence="2" id="KW-0805">Transcription regulation</keyword>
<dbReference type="PRINTS" id="PR00039">
    <property type="entry name" value="HTHLYSR"/>
</dbReference>
<dbReference type="Gene3D" id="1.10.10.10">
    <property type="entry name" value="Winged helix-like DNA-binding domain superfamily/Winged helix DNA-binding domain"/>
    <property type="match status" value="1"/>
</dbReference>
<dbReference type="PANTHER" id="PTHR30118">
    <property type="entry name" value="HTH-TYPE TRANSCRIPTIONAL REGULATOR LEUO-RELATED"/>
    <property type="match status" value="1"/>
</dbReference>
<evidence type="ECO:0000256" key="3">
    <source>
        <dbReference type="ARBA" id="ARBA00023125"/>
    </source>
</evidence>
<evidence type="ECO:0000256" key="2">
    <source>
        <dbReference type="ARBA" id="ARBA00023015"/>
    </source>
</evidence>
<reference evidence="6 7" key="1">
    <citation type="submission" date="2024-03" db="EMBL/GenBank/DDBJ databases">
        <title>Community enrichment and isolation of bacterial strains for fucoidan degradation.</title>
        <authorList>
            <person name="Sichert A."/>
        </authorList>
    </citation>
    <scope>NUCLEOTIDE SEQUENCE [LARGE SCALE GENOMIC DNA]</scope>
    <source>
        <strain evidence="6 7">AS76</strain>
    </source>
</reference>
<evidence type="ECO:0000256" key="4">
    <source>
        <dbReference type="ARBA" id="ARBA00023163"/>
    </source>
</evidence>
<dbReference type="SUPFAM" id="SSF46785">
    <property type="entry name" value="Winged helix' DNA-binding domain"/>
    <property type="match status" value="1"/>
</dbReference>
<dbReference type="CDD" id="cd08417">
    <property type="entry name" value="PBP2_Nitroaromatics_like"/>
    <property type="match status" value="1"/>
</dbReference>
<dbReference type="InterPro" id="IPR037402">
    <property type="entry name" value="YidZ_PBP2"/>
</dbReference>
<comment type="similarity">
    <text evidence="1">Belongs to the LysR transcriptional regulatory family.</text>
</comment>
<evidence type="ECO:0000259" key="5">
    <source>
        <dbReference type="PROSITE" id="PS50931"/>
    </source>
</evidence>
<name>A0ABU9TUX5_9GAMM</name>
<dbReference type="Pfam" id="PF00126">
    <property type="entry name" value="HTH_1"/>
    <property type="match status" value="1"/>
</dbReference>
<dbReference type="Proteomes" id="UP001449225">
    <property type="component" value="Unassembled WGS sequence"/>
</dbReference>
<comment type="caution">
    <text evidence="6">The sequence shown here is derived from an EMBL/GenBank/DDBJ whole genome shotgun (WGS) entry which is preliminary data.</text>
</comment>
<evidence type="ECO:0000313" key="6">
    <source>
        <dbReference type="EMBL" id="MEM5536982.1"/>
    </source>
</evidence>
<keyword evidence="3" id="KW-0238">DNA-binding</keyword>
<dbReference type="PROSITE" id="PS50931">
    <property type="entry name" value="HTH_LYSR"/>
    <property type="match status" value="1"/>
</dbReference>
<evidence type="ECO:0000313" key="7">
    <source>
        <dbReference type="Proteomes" id="UP001449225"/>
    </source>
</evidence>
<dbReference type="InterPro" id="IPR000847">
    <property type="entry name" value="LysR_HTH_N"/>
</dbReference>
<keyword evidence="4" id="KW-0804">Transcription</keyword>
<dbReference type="EMBL" id="JBBMRA010000010">
    <property type="protein sequence ID" value="MEM5536982.1"/>
    <property type="molecule type" value="Genomic_DNA"/>
</dbReference>
<feature type="domain" description="HTH lysR-type" evidence="5">
    <location>
        <begin position="6"/>
        <end position="63"/>
    </location>
</feature>
<dbReference type="SUPFAM" id="SSF53850">
    <property type="entry name" value="Periplasmic binding protein-like II"/>
    <property type="match status" value="1"/>
</dbReference>
<dbReference type="RefSeq" id="WP_339890305.1">
    <property type="nucleotide sequence ID" value="NZ_CAXBCE010000003.1"/>
</dbReference>
<gene>
    <name evidence="6" type="ORF">WNY58_11325</name>
</gene>
<dbReference type="InterPro" id="IPR036388">
    <property type="entry name" value="WH-like_DNA-bd_sf"/>
</dbReference>
<organism evidence="6 7">
    <name type="scientific">Neptuniibacter pectenicola</name>
    <dbReference type="NCBI Taxonomy" id="1806669"/>
    <lineage>
        <taxon>Bacteria</taxon>
        <taxon>Pseudomonadati</taxon>
        <taxon>Pseudomonadota</taxon>
        <taxon>Gammaproteobacteria</taxon>
        <taxon>Oceanospirillales</taxon>
        <taxon>Oceanospirillaceae</taxon>
        <taxon>Neptuniibacter</taxon>
    </lineage>
</organism>
<dbReference type="InterPro" id="IPR050389">
    <property type="entry name" value="LysR-type_TF"/>
</dbReference>
<keyword evidence="7" id="KW-1185">Reference proteome</keyword>
<proteinExistence type="inferred from homology"/>